<accession>A0A3B1B9C0</accession>
<dbReference type="AlphaFoldDB" id="A0A3B1B9C0"/>
<sequence length="65" mass="7235">MKCIQTGLTLSILAVAGITLTGTAQAVPSFAAKYEKNCSYCHNAWPQLNNKGRKFKERGYRLKED</sequence>
<reference evidence="1" key="1">
    <citation type="submission" date="2018-06" db="EMBL/GenBank/DDBJ databases">
        <authorList>
            <person name="Zhirakovskaya E."/>
        </authorList>
    </citation>
    <scope>NUCLEOTIDE SEQUENCE</scope>
</reference>
<gene>
    <name evidence="1" type="ORF">MNBD_GAMMA19-1753</name>
</gene>
<evidence type="ECO:0000313" key="1">
    <source>
        <dbReference type="EMBL" id="VAX02915.1"/>
    </source>
</evidence>
<organism evidence="1">
    <name type="scientific">hydrothermal vent metagenome</name>
    <dbReference type="NCBI Taxonomy" id="652676"/>
    <lineage>
        <taxon>unclassified sequences</taxon>
        <taxon>metagenomes</taxon>
        <taxon>ecological metagenomes</taxon>
    </lineage>
</organism>
<proteinExistence type="predicted"/>
<protein>
    <submittedName>
        <fullName evidence="1">Uncharacterized protein</fullName>
    </submittedName>
</protein>
<name>A0A3B1B9C0_9ZZZZ</name>
<feature type="non-terminal residue" evidence="1">
    <location>
        <position position="65"/>
    </location>
</feature>
<dbReference type="EMBL" id="UOFV01000356">
    <property type="protein sequence ID" value="VAX02915.1"/>
    <property type="molecule type" value="Genomic_DNA"/>
</dbReference>